<dbReference type="OrthoDB" id="425082at2759"/>
<organism evidence="1 2">
    <name type="scientific">Megalops atlanticus</name>
    <name type="common">Tarpon</name>
    <name type="synonym">Clupea gigantea</name>
    <dbReference type="NCBI Taxonomy" id="7932"/>
    <lineage>
        <taxon>Eukaryota</taxon>
        <taxon>Metazoa</taxon>
        <taxon>Chordata</taxon>
        <taxon>Craniata</taxon>
        <taxon>Vertebrata</taxon>
        <taxon>Euteleostomi</taxon>
        <taxon>Actinopterygii</taxon>
        <taxon>Neopterygii</taxon>
        <taxon>Teleostei</taxon>
        <taxon>Elopiformes</taxon>
        <taxon>Megalopidae</taxon>
        <taxon>Megalops</taxon>
    </lineage>
</organism>
<gene>
    <name evidence="1" type="ORF">MATL_G00021240</name>
</gene>
<dbReference type="AlphaFoldDB" id="A0A9D3TKF2"/>
<evidence type="ECO:0000313" key="2">
    <source>
        <dbReference type="Proteomes" id="UP001046870"/>
    </source>
</evidence>
<dbReference type="Pfam" id="PF14769">
    <property type="entry name" value="CLAMP"/>
    <property type="match status" value="1"/>
</dbReference>
<reference evidence="1" key="1">
    <citation type="submission" date="2021-01" db="EMBL/GenBank/DDBJ databases">
        <authorList>
            <person name="Zahm M."/>
            <person name="Roques C."/>
            <person name="Cabau C."/>
            <person name="Klopp C."/>
            <person name="Donnadieu C."/>
            <person name="Jouanno E."/>
            <person name="Lampietro C."/>
            <person name="Louis A."/>
            <person name="Herpin A."/>
            <person name="Echchiki A."/>
            <person name="Berthelot C."/>
            <person name="Parey E."/>
            <person name="Roest-Crollius H."/>
            <person name="Braasch I."/>
            <person name="Postlethwait J."/>
            <person name="Bobe J."/>
            <person name="Montfort J."/>
            <person name="Bouchez O."/>
            <person name="Begum T."/>
            <person name="Mejri S."/>
            <person name="Adams A."/>
            <person name="Chen W.-J."/>
            <person name="Guiguen Y."/>
        </authorList>
    </citation>
    <scope>NUCLEOTIDE SEQUENCE</scope>
    <source>
        <strain evidence="1">YG-15Mar2019-1</strain>
        <tissue evidence="1">Brain</tissue>
    </source>
</reference>
<evidence type="ECO:0000313" key="1">
    <source>
        <dbReference type="EMBL" id="KAG7492999.1"/>
    </source>
</evidence>
<dbReference type="PANTHER" id="PTHR28457:SF1">
    <property type="entry name" value="CILIA- AND FLAGELLA-ASSOCIATED PROTEIN 119"/>
    <property type="match status" value="1"/>
</dbReference>
<dbReference type="InterPro" id="IPR032727">
    <property type="entry name" value="CLAMP"/>
</dbReference>
<dbReference type="PANTHER" id="PTHR28457">
    <property type="entry name" value="COILED-COIL DOMAIN-CONTAINING PROTEIN 189"/>
    <property type="match status" value="1"/>
</dbReference>
<comment type="caution">
    <text evidence="1">The sequence shown here is derived from an EMBL/GenBank/DDBJ whole genome shotgun (WGS) entry which is preliminary data.</text>
</comment>
<accession>A0A9D3TKF2</accession>
<name>A0A9D3TKF2_MEGAT</name>
<dbReference type="Proteomes" id="UP001046870">
    <property type="component" value="Chromosome 1"/>
</dbReference>
<protein>
    <submittedName>
        <fullName evidence="1">Uncharacterized protein</fullName>
    </submittedName>
</protein>
<proteinExistence type="predicted"/>
<sequence>MTQLRIRVLMDLYVHTLLFCWQRGFNREQTSVLLSIVKAIHANNMETFLINIDDTFTYCSEVLLCHSARRPPYGVDLFSSEQVTQISQYFVKTYFQHYTLYKYVFTDQVRLELSLSYSGTPFDLHTEDCVSSGME</sequence>
<keyword evidence="2" id="KW-1185">Reference proteome</keyword>
<dbReference type="EMBL" id="JAFDVH010000001">
    <property type="protein sequence ID" value="KAG7492999.1"/>
    <property type="molecule type" value="Genomic_DNA"/>
</dbReference>